<name>A0A2K3D6V8_CHLRE</name>
<dbReference type="PaxDb" id="3055-EDP02848"/>
<sequence>MSDKRLAEFEHTISSGGRVLKQLTDVAKANKLNVPPEGLKDLKGIVLIHSHKGAAVVGWEQGNGAAFKVLGEDADGPILSAPIPMLLQKFTVGLQLGYNSVYSMLAMYDDVVFEDMVRADTAGMVMGKDIVLTGLQDDVSSTATNTHHSSSVHAMPSDQEEAARLKHTKPVRAITVSDSFMIIDVSLYGGSLTVDVEKLVGSYGPATTVPQVLADTVPAPPAIKEAVAGLRKELVGLRVAVEHSAEFLAKAKAEAGKLYALS</sequence>
<dbReference type="RefSeq" id="XP_042919197.1">
    <property type="nucleotide sequence ID" value="XM_043068766.1"/>
</dbReference>
<dbReference type="EMBL" id="CM008973">
    <property type="protein sequence ID" value="PNW76265.1"/>
    <property type="molecule type" value="Genomic_DNA"/>
</dbReference>
<dbReference type="OrthoDB" id="524060at2759"/>
<dbReference type="AlphaFoldDB" id="A0A2K3D6V8"/>
<dbReference type="Gramene" id="PNW76265">
    <property type="protein sequence ID" value="PNW76265"/>
    <property type="gene ID" value="CHLRE_12g541450v5"/>
</dbReference>
<accession>A0A2K3D6V8</accession>
<dbReference type="ExpressionAtlas" id="A0A2K3D6V8">
    <property type="expression patterns" value="baseline"/>
</dbReference>
<dbReference type="Proteomes" id="UP000006906">
    <property type="component" value="Chromosome 12"/>
</dbReference>
<organism evidence="1 2">
    <name type="scientific">Chlamydomonas reinhardtii</name>
    <name type="common">Chlamydomonas smithii</name>
    <dbReference type="NCBI Taxonomy" id="3055"/>
    <lineage>
        <taxon>Eukaryota</taxon>
        <taxon>Viridiplantae</taxon>
        <taxon>Chlorophyta</taxon>
        <taxon>core chlorophytes</taxon>
        <taxon>Chlorophyceae</taxon>
        <taxon>CS clade</taxon>
        <taxon>Chlamydomonadales</taxon>
        <taxon>Chlamydomonadaceae</taxon>
        <taxon>Chlamydomonas</taxon>
    </lineage>
</organism>
<proteinExistence type="predicted"/>
<dbReference type="PANTHER" id="PTHR15629:SF2">
    <property type="entry name" value="SH3 DOMAIN-CONTAINING YSC84-LIKE PROTEIN 1"/>
    <property type="match status" value="1"/>
</dbReference>
<evidence type="ECO:0000313" key="2">
    <source>
        <dbReference type="Proteomes" id="UP000006906"/>
    </source>
</evidence>
<keyword evidence="2" id="KW-1185">Reference proteome</keyword>
<dbReference type="GeneID" id="5719505"/>
<gene>
    <name evidence="1" type="ORF">CHLRE_12g541450v5</name>
</gene>
<protein>
    <recommendedName>
        <fullName evidence="3">Ysc84 actin-binding domain-containing protein</fullName>
    </recommendedName>
</protein>
<dbReference type="PANTHER" id="PTHR15629">
    <property type="entry name" value="SH3YL1 PROTEIN"/>
    <property type="match status" value="1"/>
</dbReference>
<dbReference type="InterPro" id="IPR051702">
    <property type="entry name" value="SH3_domain_YSC84-like"/>
</dbReference>
<evidence type="ECO:0008006" key="3">
    <source>
        <dbReference type="Google" id="ProtNLM"/>
    </source>
</evidence>
<dbReference type="InParanoid" id="A0A2K3D6V8"/>
<dbReference type="KEGG" id="cre:CHLRE_12g541450v5"/>
<reference evidence="1 2" key="1">
    <citation type="journal article" date="2007" name="Science">
        <title>The Chlamydomonas genome reveals the evolution of key animal and plant functions.</title>
        <authorList>
            <person name="Merchant S.S."/>
            <person name="Prochnik S.E."/>
            <person name="Vallon O."/>
            <person name="Harris E.H."/>
            <person name="Karpowicz S.J."/>
            <person name="Witman G.B."/>
            <person name="Terry A."/>
            <person name="Salamov A."/>
            <person name="Fritz-Laylin L.K."/>
            <person name="Marechal-Drouard L."/>
            <person name="Marshall W.F."/>
            <person name="Qu L.H."/>
            <person name="Nelson D.R."/>
            <person name="Sanderfoot A.A."/>
            <person name="Spalding M.H."/>
            <person name="Kapitonov V.V."/>
            <person name="Ren Q."/>
            <person name="Ferris P."/>
            <person name="Lindquist E."/>
            <person name="Shapiro H."/>
            <person name="Lucas S.M."/>
            <person name="Grimwood J."/>
            <person name="Schmutz J."/>
            <person name="Cardol P."/>
            <person name="Cerutti H."/>
            <person name="Chanfreau G."/>
            <person name="Chen C.L."/>
            <person name="Cognat V."/>
            <person name="Croft M.T."/>
            <person name="Dent R."/>
            <person name="Dutcher S."/>
            <person name="Fernandez E."/>
            <person name="Fukuzawa H."/>
            <person name="Gonzalez-Ballester D."/>
            <person name="Gonzalez-Halphen D."/>
            <person name="Hallmann A."/>
            <person name="Hanikenne M."/>
            <person name="Hippler M."/>
            <person name="Inwood W."/>
            <person name="Jabbari K."/>
            <person name="Kalanon M."/>
            <person name="Kuras R."/>
            <person name="Lefebvre P.A."/>
            <person name="Lemaire S.D."/>
            <person name="Lobanov A.V."/>
            <person name="Lohr M."/>
            <person name="Manuell A."/>
            <person name="Meier I."/>
            <person name="Mets L."/>
            <person name="Mittag M."/>
            <person name="Mittelmeier T."/>
            <person name="Moroney J.V."/>
            <person name="Moseley J."/>
            <person name="Napoli C."/>
            <person name="Nedelcu A.M."/>
            <person name="Niyogi K."/>
            <person name="Novoselov S.V."/>
            <person name="Paulsen I.T."/>
            <person name="Pazour G."/>
            <person name="Purton S."/>
            <person name="Ral J.P."/>
            <person name="Riano-Pachon D.M."/>
            <person name="Riekhof W."/>
            <person name="Rymarquis L."/>
            <person name="Schroda M."/>
            <person name="Stern D."/>
            <person name="Umen J."/>
            <person name="Willows R."/>
            <person name="Wilson N."/>
            <person name="Zimmer S.L."/>
            <person name="Allmer J."/>
            <person name="Balk J."/>
            <person name="Bisova K."/>
            <person name="Chen C.J."/>
            <person name="Elias M."/>
            <person name="Gendler K."/>
            <person name="Hauser C."/>
            <person name="Lamb M.R."/>
            <person name="Ledford H."/>
            <person name="Long J.C."/>
            <person name="Minagawa J."/>
            <person name="Page M.D."/>
            <person name="Pan J."/>
            <person name="Pootakham W."/>
            <person name="Roje S."/>
            <person name="Rose A."/>
            <person name="Stahlberg E."/>
            <person name="Terauchi A.M."/>
            <person name="Yang P."/>
            <person name="Ball S."/>
            <person name="Bowler C."/>
            <person name="Dieckmann C.L."/>
            <person name="Gladyshev V.N."/>
            <person name="Green P."/>
            <person name="Jorgensen R."/>
            <person name="Mayfield S."/>
            <person name="Mueller-Roeber B."/>
            <person name="Rajamani S."/>
            <person name="Sayre R.T."/>
            <person name="Brokstein P."/>
            <person name="Dubchak I."/>
            <person name="Goodstein D."/>
            <person name="Hornick L."/>
            <person name="Huang Y.W."/>
            <person name="Jhaveri J."/>
            <person name="Luo Y."/>
            <person name="Martinez D."/>
            <person name="Ngau W.C."/>
            <person name="Otillar B."/>
            <person name="Poliakov A."/>
            <person name="Porter A."/>
            <person name="Szajkowski L."/>
            <person name="Werner G."/>
            <person name="Zhou K."/>
            <person name="Grigoriev I.V."/>
            <person name="Rokhsar D.S."/>
            <person name="Grossman A.R."/>
        </authorList>
    </citation>
    <scope>NUCLEOTIDE SEQUENCE [LARGE SCALE GENOMIC DNA]</scope>
    <source>
        <strain evidence="2">CC-503</strain>
    </source>
</reference>
<evidence type="ECO:0000313" key="1">
    <source>
        <dbReference type="EMBL" id="PNW76265.1"/>
    </source>
</evidence>